<dbReference type="CDD" id="cd01347">
    <property type="entry name" value="ligand_gated_channel"/>
    <property type="match status" value="1"/>
</dbReference>
<dbReference type="PANTHER" id="PTHR32552:SF68">
    <property type="entry name" value="FERRICHROME OUTER MEMBRANE TRANSPORTER_PHAGE RECEPTOR"/>
    <property type="match status" value="1"/>
</dbReference>
<dbReference type="Gene3D" id="2.170.130.10">
    <property type="entry name" value="TonB-dependent receptor, plug domain"/>
    <property type="match status" value="1"/>
</dbReference>
<proteinExistence type="inferred from homology"/>
<keyword evidence="20" id="KW-1185">Reference proteome</keyword>
<organism evidence="19 20">
    <name type="scientific">Martelella mangrovi</name>
    <dbReference type="NCBI Taxonomy" id="1397477"/>
    <lineage>
        <taxon>Bacteria</taxon>
        <taxon>Pseudomonadati</taxon>
        <taxon>Pseudomonadota</taxon>
        <taxon>Alphaproteobacteria</taxon>
        <taxon>Hyphomicrobiales</taxon>
        <taxon>Aurantimonadaceae</taxon>
        <taxon>Martelella</taxon>
    </lineage>
</organism>
<keyword evidence="9" id="KW-0406">Ion transport</keyword>
<keyword evidence="6 14" id="KW-0812">Transmembrane</keyword>
<name>A0ABV2I662_9HYPH</name>
<evidence type="ECO:0000259" key="18">
    <source>
        <dbReference type="Pfam" id="PF07715"/>
    </source>
</evidence>
<dbReference type="InterPro" id="IPR012910">
    <property type="entry name" value="Plug_dom"/>
</dbReference>
<protein>
    <submittedName>
        <fullName evidence="19">Iron complex outermembrane receptor protein</fullName>
    </submittedName>
</protein>
<dbReference type="Gene3D" id="2.40.170.20">
    <property type="entry name" value="TonB-dependent receptor, beta-barrel domain"/>
    <property type="match status" value="1"/>
</dbReference>
<comment type="subcellular location">
    <subcellularLocation>
        <location evidence="1 14">Cell outer membrane</location>
        <topology evidence="1 14">Multi-pass membrane protein</topology>
    </subcellularLocation>
</comment>
<evidence type="ECO:0000313" key="20">
    <source>
        <dbReference type="Proteomes" id="UP001549164"/>
    </source>
</evidence>
<evidence type="ECO:0000256" key="12">
    <source>
        <dbReference type="ARBA" id="ARBA00023170"/>
    </source>
</evidence>
<dbReference type="Pfam" id="PF07715">
    <property type="entry name" value="Plug"/>
    <property type="match status" value="1"/>
</dbReference>
<dbReference type="NCBIfam" id="NF010651">
    <property type="entry name" value="PRK14050.1"/>
    <property type="match status" value="1"/>
</dbReference>
<keyword evidence="12 19" id="KW-0675">Receptor</keyword>
<keyword evidence="13 14" id="KW-0998">Cell outer membrane</keyword>
<feature type="chain" id="PRO_5046828973" evidence="16">
    <location>
        <begin position="32"/>
        <end position="726"/>
    </location>
</feature>
<keyword evidence="7 16" id="KW-0732">Signal</keyword>
<keyword evidence="4 14" id="KW-1134">Transmembrane beta strand</keyword>
<dbReference type="Proteomes" id="UP001549164">
    <property type="component" value="Unassembled WGS sequence"/>
</dbReference>
<dbReference type="InterPro" id="IPR036942">
    <property type="entry name" value="Beta-barrel_TonB_sf"/>
</dbReference>
<evidence type="ECO:0000256" key="2">
    <source>
        <dbReference type="ARBA" id="ARBA00009810"/>
    </source>
</evidence>
<keyword evidence="10 15" id="KW-0798">TonB box</keyword>
<reference evidence="19 20" key="1">
    <citation type="submission" date="2024-06" db="EMBL/GenBank/DDBJ databases">
        <title>Genomic Encyclopedia of Type Strains, Phase IV (KMG-IV): sequencing the most valuable type-strain genomes for metagenomic binning, comparative biology and taxonomic classification.</title>
        <authorList>
            <person name="Goeker M."/>
        </authorList>
    </citation>
    <scope>NUCLEOTIDE SEQUENCE [LARGE SCALE GENOMIC DNA]</scope>
    <source>
        <strain evidence="19 20">DSM 28102</strain>
    </source>
</reference>
<accession>A0ABV2I662</accession>
<evidence type="ECO:0000256" key="9">
    <source>
        <dbReference type="ARBA" id="ARBA00023065"/>
    </source>
</evidence>
<sequence length="726" mass="79243">MSRVYLSARPVFLLKTSAALALLATAVPALAQDALTVLEPVDVTVDGGDGTGPIDGYVARQTRTGSKNDTPIAAIPQFVSVIGRDELDDRGANAKVDEALRYTAGVFAQPFGADQDTDWIYVRGFDASQTGVYLDGLNLWSYGFGGFQIDSTFLERVEVLQGPASVLYGGSNPGGIVNLVSKRPQPENFTYSEIGINNFGNAYLDLDTNGTNEDNGISWRFTGKVSGGDQYADQSEDFRGVLMPQITWSADDQTALSLYAYYSSLDQNTGSNGFLPYYGTVEPQYFGRIPRDANYGEPSTDEGLIQQTLVGYEFEHTFDSDWTFTSNARYGHVMRKENQPYPYGYYDPATGTGFLTKPAADGAYLTRLGFNHKTTVDSFAADNRLNGNVTTGMFDHDILVGLDYKYYQLDSVQASSTATPISVIDPVHGVPQPANSVYLDQTLTQQQLGIYAQDQIRFGGGFIATLNGRYDYVHTDLDDHLGSVSYRSNDNAVSGRAGLAYEFENGITPYVSASTFFNPLIGNSIDGPLEPEDGYQVEGGLKYQPFAFDGLFTASVFHITKNNWTVTDPLTFLDSQVGQVDADGVEFEGKVNLNDDWKLLGSFTWQSQEIKDHADPSLIGNEPYLVPNVTAAAWLTYTVPEGVLEGLSLGGGIRFEGESWADMANTEKVPASTVFDLNVSYERNDWTAAINVVNLFDKEYVAGCQGLNVCGYGQSRTITASLGKKW</sequence>
<evidence type="ECO:0000256" key="1">
    <source>
        <dbReference type="ARBA" id="ARBA00004571"/>
    </source>
</evidence>
<evidence type="ECO:0000256" key="10">
    <source>
        <dbReference type="ARBA" id="ARBA00023077"/>
    </source>
</evidence>
<keyword evidence="5" id="KW-0410">Iron transport</keyword>
<evidence type="ECO:0000259" key="17">
    <source>
        <dbReference type="Pfam" id="PF00593"/>
    </source>
</evidence>
<keyword evidence="11 14" id="KW-0472">Membrane</keyword>
<dbReference type="InterPro" id="IPR010105">
    <property type="entry name" value="TonB_sidphr_rcpt"/>
</dbReference>
<keyword evidence="8" id="KW-0408">Iron</keyword>
<evidence type="ECO:0000256" key="14">
    <source>
        <dbReference type="PROSITE-ProRule" id="PRU01360"/>
    </source>
</evidence>
<evidence type="ECO:0000256" key="3">
    <source>
        <dbReference type="ARBA" id="ARBA00022448"/>
    </source>
</evidence>
<dbReference type="InterPro" id="IPR039426">
    <property type="entry name" value="TonB-dep_rcpt-like"/>
</dbReference>
<evidence type="ECO:0000256" key="8">
    <source>
        <dbReference type="ARBA" id="ARBA00023004"/>
    </source>
</evidence>
<comment type="caution">
    <text evidence="19">The sequence shown here is derived from an EMBL/GenBank/DDBJ whole genome shotgun (WGS) entry which is preliminary data.</text>
</comment>
<dbReference type="RefSeq" id="WP_354432838.1">
    <property type="nucleotide sequence ID" value="NZ_JBEPLY010000001.1"/>
</dbReference>
<dbReference type="InterPro" id="IPR000531">
    <property type="entry name" value="Beta-barrel_TonB"/>
</dbReference>
<gene>
    <name evidence="19" type="ORF">ABID12_000328</name>
</gene>
<dbReference type="Pfam" id="PF00593">
    <property type="entry name" value="TonB_dep_Rec_b-barrel"/>
    <property type="match status" value="1"/>
</dbReference>
<evidence type="ECO:0000256" key="15">
    <source>
        <dbReference type="RuleBase" id="RU003357"/>
    </source>
</evidence>
<comment type="similarity">
    <text evidence="2 14 15">Belongs to the TonB-dependent receptor family.</text>
</comment>
<feature type="domain" description="TonB-dependent receptor-like beta-barrel" evidence="17">
    <location>
        <begin position="248"/>
        <end position="695"/>
    </location>
</feature>
<dbReference type="PROSITE" id="PS52016">
    <property type="entry name" value="TONB_DEPENDENT_REC_3"/>
    <property type="match status" value="1"/>
</dbReference>
<feature type="domain" description="TonB-dependent receptor plug" evidence="18">
    <location>
        <begin position="74"/>
        <end position="176"/>
    </location>
</feature>
<dbReference type="SUPFAM" id="SSF56935">
    <property type="entry name" value="Porins"/>
    <property type="match status" value="1"/>
</dbReference>
<evidence type="ECO:0000256" key="4">
    <source>
        <dbReference type="ARBA" id="ARBA00022452"/>
    </source>
</evidence>
<keyword evidence="3 14" id="KW-0813">Transport</keyword>
<evidence type="ECO:0000256" key="7">
    <source>
        <dbReference type="ARBA" id="ARBA00022729"/>
    </source>
</evidence>
<feature type="signal peptide" evidence="16">
    <location>
        <begin position="1"/>
        <end position="31"/>
    </location>
</feature>
<evidence type="ECO:0000256" key="16">
    <source>
        <dbReference type="SAM" id="SignalP"/>
    </source>
</evidence>
<dbReference type="InterPro" id="IPR037066">
    <property type="entry name" value="Plug_dom_sf"/>
</dbReference>
<evidence type="ECO:0000256" key="6">
    <source>
        <dbReference type="ARBA" id="ARBA00022692"/>
    </source>
</evidence>
<dbReference type="EMBL" id="JBEPLY010000001">
    <property type="protein sequence ID" value="MET3598407.1"/>
    <property type="molecule type" value="Genomic_DNA"/>
</dbReference>
<dbReference type="PANTHER" id="PTHR32552">
    <property type="entry name" value="FERRICHROME IRON RECEPTOR-RELATED"/>
    <property type="match status" value="1"/>
</dbReference>
<evidence type="ECO:0000313" key="19">
    <source>
        <dbReference type="EMBL" id="MET3598407.1"/>
    </source>
</evidence>
<evidence type="ECO:0000256" key="11">
    <source>
        <dbReference type="ARBA" id="ARBA00023136"/>
    </source>
</evidence>
<evidence type="ECO:0000256" key="13">
    <source>
        <dbReference type="ARBA" id="ARBA00023237"/>
    </source>
</evidence>
<dbReference type="NCBIfam" id="TIGR01783">
    <property type="entry name" value="TonB-siderophor"/>
    <property type="match status" value="1"/>
</dbReference>
<evidence type="ECO:0000256" key="5">
    <source>
        <dbReference type="ARBA" id="ARBA00022496"/>
    </source>
</evidence>